<dbReference type="EMBL" id="PISJ01000025">
    <property type="protein sequence ID" value="PKF31278.1"/>
    <property type="molecule type" value="Genomic_DNA"/>
</dbReference>
<dbReference type="Proteomes" id="UP000233553">
    <property type="component" value="Unassembled WGS sequence"/>
</dbReference>
<sequence>MSTNPQPAALYKVQGRSNRIAHCTASAMFSVTFHYDSPSLTMVVLAAITIEKDFDRRFIITRIVGFYLPAI</sequence>
<organism evidence="1 2">
    <name type="scientific">Acinetobacter proteolyticus</name>
    <dbReference type="NCBI Taxonomy" id="1776741"/>
    <lineage>
        <taxon>Bacteria</taxon>
        <taxon>Pseudomonadati</taxon>
        <taxon>Pseudomonadota</taxon>
        <taxon>Gammaproteobacteria</taxon>
        <taxon>Moraxellales</taxon>
        <taxon>Moraxellaceae</taxon>
        <taxon>Acinetobacter</taxon>
    </lineage>
</organism>
<gene>
    <name evidence="1" type="ORF">CW311_19640</name>
</gene>
<accession>A0A2N0W9V8</accession>
<proteinExistence type="predicted"/>
<protein>
    <submittedName>
        <fullName evidence="1">Uncharacterized protein</fullName>
    </submittedName>
</protein>
<dbReference type="AlphaFoldDB" id="A0A2N0W9V8"/>
<name>A0A2N0W9V8_9GAMM</name>
<evidence type="ECO:0000313" key="2">
    <source>
        <dbReference type="Proteomes" id="UP000233553"/>
    </source>
</evidence>
<dbReference type="RefSeq" id="WP_101237592.1">
    <property type="nucleotide sequence ID" value="NZ_PISJ01000025.1"/>
</dbReference>
<evidence type="ECO:0000313" key="1">
    <source>
        <dbReference type="EMBL" id="PKF31278.1"/>
    </source>
</evidence>
<reference evidence="1 2" key="1">
    <citation type="submission" date="2017-12" db="EMBL/GenBank/DDBJ databases">
        <title>Draft Genome sequences of multiple microbial strains isolated from spacecraft associated surfaces.</title>
        <authorList>
            <person name="Seuylemezian A."/>
            <person name="Vaishampayan P."/>
            <person name="Venkateswaran K."/>
        </authorList>
    </citation>
    <scope>NUCLEOTIDE SEQUENCE [LARGE SCALE GENOMIC DNA]</scope>
    <source>
        <strain evidence="1 2">2P01AA</strain>
    </source>
</reference>
<comment type="caution">
    <text evidence="1">The sequence shown here is derived from an EMBL/GenBank/DDBJ whole genome shotgun (WGS) entry which is preliminary data.</text>
</comment>